<keyword evidence="8" id="KW-1185">Reference proteome</keyword>
<feature type="transmembrane region" description="Helical" evidence="6">
    <location>
        <begin position="12"/>
        <end position="32"/>
    </location>
</feature>
<dbReference type="EMBL" id="RBKU01000001">
    <property type="protein sequence ID" value="RKR82765.1"/>
    <property type="molecule type" value="Genomic_DNA"/>
</dbReference>
<feature type="transmembrane region" description="Helical" evidence="6">
    <location>
        <begin position="52"/>
        <end position="73"/>
    </location>
</feature>
<dbReference type="Proteomes" id="UP000268007">
    <property type="component" value="Unassembled WGS sequence"/>
</dbReference>
<evidence type="ECO:0000256" key="3">
    <source>
        <dbReference type="ARBA" id="ARBA00022692"/>
    </source>
</evidence>
<protein>
    <submittedName>
        <fullName evidence="7">TspO/MBR related protein</fullName>
    </submittedName>
</protein>
<dbReference type="Gene3D" id="1.20.1260.100">
    <property type="entry name" value="TspO/MBR protein"/>
    <property type="match status" value="1"/>
</dbReference>
<comment type="similarity">
    <text evidence="2">Belongs to the TspO/BZRP family.</text>
</comment>
<evidence type="ECO:0000313" key="8">
    <source>
        <dbReference type="Proteomes" id="UP000268007"/>
    </source>
</evidence>
<dbReference type="AlphaFoldDB" id="A0A495J194"/>
<dbReference type="GO" id="GO:0033013">
    <property type="term" value="P:tetrapyrrole metabolic process"/>
    <property type="evidence" value="ECO:0007669"/>
    <property type="project" value="UniProtKB-ARBA"/>
</dbReference>
<comment type="subcellular location">
    <subcellularLocation>
        <location evidence="1">Membrane</location>
        <topology evidence="1">Multi-pass membrane protein</topology>
    </subcellularLocation>
</comment>
<organism evidence="7 8">
    <name type="scientific">Mucilaginibacter gracilis</name>
    <dbReference type="NCBI Taxonomy" id="423350"/>
    <lineage>
        <taxon>Bacteria</taxon>
        <taxon>Pseudomonadati</taxon>
        <taxon>Bacteroidota</taxon>
        <taxon>Sphingobacteriia</taxon>
        <taxon>Sphingobacteriales</taxon>
        <taxon>Sphingobacteriaceae</taxon>
        <taxon>Mucilaginibacter</taxon>
    </lineage>
</organism>
<dbReference type="RefSeq" id="WP_121198336.1">
    <property type="nucleotide sequence ID" value="NZ_RBKU01000001.1"/>
</dbReference>
<evidence type="ECO:0000313" key="7">
    <source>
        <dbReference type="EMBL" id="RKR82765.1"/>
    </source>
</evidence>
<evidence type="ECO:0000256" key="4">
    <source>
        <dbReference type="ARBA" id="ARBA00022989"/>
    </source>
</evidence>
<dbReference type="GO" id="GO:0016020">
    <property type="term" value="C:membrane"/>
    <property type="evidence" value="ECO:0007669"/>
    <property type="project" value="UniProtKB-SubCell"/>
</dbReference>
<keyword evidence="4 6" id="KW-1133">Transmembrane helix</keyword>
<evidence type="ECO:0000256" key="5">
    <source>
        <dbReference type="ARBA" id="ARBA00023136"/>
    </source>
</evidence>
<dbReference type="PIRSF" id="PIRSF005859">
    <property type="entry name" value="PBR"/>
    <property type="match status" value="1"/>
</dbReference>
<evidence type="ECO:0000256" key="1">
    <source>
        <dbReference type="ARBA" id="ARBA00004141"/>
    </source>
</evidence>
<dbReference type="PANTHER" id="PTHR10057">
    <property type="entry name" value="PERIPHERAL-TYPE BENZODIAZEPINE RECEPTOR"/>
    <property type="match status" value="1"/>
</dbReference>
<keyword evidence="3 6" id="KW-0812">Transmembrane</keyword>
<comment type="caution">
    <text evidence="7">The sequence shown here is derived from an EMBL/GenBank/DDBJ whole genome shotgun (WGS) entry which is preliminary data.</text>
</comment>
<dbReference type="InterPro" id="IPR004307">
    <property type="entry name" value="TspO_MBR"/>
</dbReference>
<dbReference type="PANTHER" id="PTHR10057:SF0">
    <property type="entry name" value="TRANSLOCATOR PROTEIN"/>
    <property type="match status" value="1"/>
</dbReference>
<dbReference type="FunFam" id="1.20.1260.100:FF:000001">
    <property type="entry name" value="translocator protein 2"/>
    <property type="match status" value="1"/>
</dbReference>
<keyword evidence="5 6" id="KW-0472">Membrane</keyword>
<proteinExistence type="inferred from homology"/>
<evidence type="ECO:0000256" key="2">
    <source>
        <dbReference type="ARBA" id="ARBA00007524"/>
    </source>
</evidence>
<feature type="transmembrane region" description="Helical" evidence="6">
    <location>
        <begin position="93"/>
        <end position="125"/>
    </location>
</feature>
<name>A0A495J194_9SPHI</name>
<reference evidence="7 8" key="1">
    <citation type="submission" date="2018-10" db="EMBL/GenBank/DDBJ databases">
        <title>Genomic Encyclopedia of Archaeal and Bacterial Type Strains, Phase II (KMG-II): from individual species to whole genera.</title>
        <authorList>
            <person name="Goeker M."/>
        </authorList>
    </citation>
    <scope>NUCLEOTIDE SEQUENCE [LARGE SCALE GENOMIC DNA]</scope>
    <source>
        <strain evidence="7 8">DSM 18602</strain>
    </source>
</reference>
<gene>
    <name evidence="7" type="ORF">BDD43_2951</name>
</gene>
<accession>A0A495J194</accession>
<dbReference type="InterPro" id="IPR038330">
    <property type="entry name" value="TspO/MBR-related_sf"/>
</dbReference>
<dbReference type="OrthoDB" id="9795496at2"/>
<evidence type="ECO:0000256" key="6">
    <source>
        <dbReference type="SAM" id="Phobius"/>
    </source>
</evidence>
<feature type="transmembrane region" description="Helical" evidence="6">
    <location>
        <begin position="137"/>
        <end position="161"/>
    </location>
</feature>
<dbReference type="Pfam" id="PF03073">
    <property type="entry name" value="TspO_MBR"/>
    <property type="match status" value="1"/>
</dbReference>
<dbReference type="CDD" id="cd15904">
    <property type="entry name" value="TSPO_MBR"/>
    <property type="match status" value="1"/>
</dbReference>
<sequence length="163" mass="18742">MNTKQSGFGYWALLVSLLITLSIGGVASFFTIPQISTWYVYLNKPAFNPPNWLFGPVWTLLYIMMAIAAFLVWQKRDGNINYIKARNIYLRQLLFNFSWSIVFFGMHQILGALLIIALLLISIVFNIVYFGKISKVAAWLLVPYLLWVSFASILNFAIYILNK</sequence>